<dbReference type="GO" id="GO:0016020">
    <property type="term" value="C:membrane"/>
    <property type="evidence" value="ECO:0007669"/>
    <property type="project" value="InterPro"/>
</dbReference>
<dbReference type="PANTHER" id="PTHR46881:SF1">
    <property type="entry name" value="PALMDELPHIN"/>
    <property type="match status" value="1"/>
</dbReference>
<evidence type="ECO:0000256" key="2">
    <source>
        <dbReference type="ARBA" id="ARBA00004496"/>
    </source>
</evidence>
<evidence type="ECO:0000313" key="11">
    <source>
        <dbReference type="Proteomes" id="UP000189704"/>
    </source>
</evidence>
<dbReference type="PANTHER" id="PTHR46881">
    <property type="entry name" value="PALMDELPHIN"/>
    <property type="match status" value="1"/>
</dbReference>
<sequence>MEEAELVKGRLQAITDKRKIQEEISQKRLKIEEEKLKHQHLKKKALREKWLLDGISSGKEQEEMKKQNQQDQRQIQVLEQSILREIKEFTQLESGRSGAGRFDYLTLPGK</sequence>
<proteinExistence type="inferred from homology"/>
<organism evidence="11 12">
    <name type="scientific">Carlito syrichta</name>
    <name type="common">Philippine tarsier</name>
    <name type="synonym">Tarsius syrichta</name>
    <dbReference type="NCBI Taxonomy" id="1868482"/>
    <lineage>
        <taxon>Eukaryota</taxon>
        <taxon>Metazoa</taxon>
        <taxon>Chordata</taxon>
        <taxon>Craniata</taxon>
        <taxon>Vertebrata</taxon>
        <taxon>Euteleostomi</taxon>
        <taxon>Mammalia</taxon>
        <taxon>Eutheria</taxon>
        <taxon>Euarchontoglires</taxon>
        <taxon>Primates</taxon>
        <taxon>Haplorrhini</taxon>
        <taxon>Tarsiiformes</taxon>
        <taxon>Tarsiidae</taxon>
        <taxon>Carlito</taxon>
    </lineage>
</organism>
<dbReference type="KEGG" id="csyr:103255444"/>
<keyword evidence="7 10" id="KW-0175">Coiled coil</keyword>
<comment type="subcellular location">
    <subcellularLocation>
        <location evidence="1">Cell projection</location>
        <location evidence="1">Dendrite</location>
    </subcellularLocation>
    <subcellularLocation>
        <location evidence="3">Cell projection</location>
        <location evidence="3">Dendritic spine</location>
    </subcellularLocation>
    <subcellularLocation>
        <location evidence="2">Cytoplasm</location>
    </subcellularLocation>
</comment>
<evidence type="ECO:0000256" key="10">
    <source>
        <dbReference type="SAM" id="Coils"/>
    </source>
</evidence>
<evidence type="ECO:0000256" key="1">
    <source>
        <dbReference type="ARBA" id="ARBA00004279"/>
    </source>
</evidence>
<accession>A0A1U7SUQ7</accession>
<gene>
    <name evidence="12" type="primary">LOC103255444</name>
</gene>
<evidence type="ECO:0000256" key="9">
    <source>
        <dbReference type="ARBA" id="ARBA00040857"/>
    </source>
</evidence>
<evidence type="ECO:0000256" key="8">
    <source>
        <dbReference type="ARBA" id="ARBA00023273"/>
    </source>
</evidence>
<keyword evidence="11" id="KW-1185">Reference proteome</keyword>
<keyword evidence="5" id="KW-0963">Cytoplasm</keyword>
<evidence type="ECO:0000256" key="7">
    <source>
        <dbReference type="ARBA" id="ARBA00023054"/>
    </source>
</evidence>
<feature type="coiled-coil region" evidence="10">
    <location>
        <begin position="17"/>
        <end position="81"/>
    </location>
</feature>
<evidence type="ECO:0000256" key="4">
    <source>
        <dbReference type="ARBA" id="ARBA00005756"/>
    </source>
</evidence>
<evidence type="ECO:0000256" key="3">
    <source>
        <dbReference type="ARBA" id="ARBA00004552"/>
    </source>
</evidence>
<dbReference type="InterPro" id="IPR004965">
    <property type="entry name" value="Paralemmin"/>
</dbReference>
<reference evidence="12" key="1">
    <citation type="submission" date="2025-08" db="UniProtKB">
        <authorList>
            <consortium name="RefSeq"/>
        </authorList>
    </citation>
    <scope>IDENTIFICATION</scope>
</reference>
<keyword evidence="6" id="KW-0770">Synapse</keyword>
<dbReference type="GO" id="GO:0005737">
    <property type="term" value="C:cytoplasm"/>
    <property type="evidence" value="ECO:0007669"/>
    <property type="project" value="UniProtKB-SubCell"/>
</dbReference>
<dbReference type="GO" id="GO:0008360">
    <property type="term" value="P:regulation of cell shape"/>
    <property type="evidence" value="ECO:0007669"/>
    <property type="project" value="InterPro"/>
</dbReference>
<dbReference type="GO" id="GO:0043197">
    <property type="term" value="C:dendritic spine"/>
    <property type="evidence" value="ECO:0007669"/>
    <property type="project" value="UniProtKB-SubCell"/>
</dbReference>
<evidence type="ECO:0000256" key="5">
    <source>
        <dbReference type="ARBA" id="ARBA00022490"/>
    </source>
</evidence>
<protein>
    <recommendedName>
        <fullName evidence="9">Palmdelphin</fullName>
    </recommendedName>
</protein>
<comment type="similarity">
    <text evidence="4">Belongs to the paralemmin family.</text>
</comment>
<dbReference type="RefSeq" id="XP_008051584.1">
    <property type="nucleotide sequence ID" value="XM_008053393.2"/>
</dbReference>
<keyword evidence="8" id="KW-0966">Cell projection</keyword>
<dbReference type="Pfam" id="PF03285">
    <property type="entry name" value="Paralemmin"/>
    <property type="match status" value="1"/>
</dbReference>
<evidence type="ECO:0000313" key="12">
    <source>
        <dbReference type="RefSeq" id="XP_008051584.1"/>
    </source>
</evidence>
<dbReference type="Proteomes" id="UP000189704">
    <property type="component" value="Unplaced"/>
</dbReference>
<name>A0A1U7SUQ7_CARSF</name>
<dbReference type="OrthoDB" id="9937247at2759"/>
<dbReference type="GeneID" id="103255444"/>
<dbReference type="AlphaFoldDB" id="A0A1U7SUQ7"/>
<evidence type="ECO:0000256" key="6">
    <source>
        <dbReference type="ARBA" id="ARBA00023018"/>
    </source>
</evidence>